<dbReference type="Pfam" id="PF20283">
    <property type="entry name" value="CTD7"/>
    <property type="match status" value="1"/>
</dbReference>
<evidence type="ECO:0000313" key="2">
    <source>
        <dbReference type="EMBL" id="MDF0707657.1"/>
    </source>
</evidence>
<evidence type="ECO:0000259" key="1">
    <source>
        <dbReference type="Pfam" id="PF20283"/>
    </source>
</evidence>
<feature type="domain" description="ABC-three component systems C-terminal" evidence="1">
    <location>
        <begin position="278"/>
        <end position="411"/>
    </location>
</feature>
<accession>A0ABT5XP32</accession>
<comment type="caution">
    <text evidence="2">The sequence shown here is derived from an EMBL/GenBank/DDBJ whole genome shotgun (WGS) entry which is preliminary data.</text>
</comment>
<reference evidence="2 3" key="1">
    <citation type="submission" date="2023-03" db="EMBL/GenBank/DDBJ databases">
        <title>Muricauda XX sp. nov. and Muricauda XXX sp. nov., two novel species isolated from Okinawa Trough.</title>
        <authorList>
            <person name="Cao W."/>
            <person name="Deng X."/>
        </authorList>
    </citation>
    <scope>NUCLEOTIDE SEQUENCE [LARGE SCALE GENOMIC DNA]</scope>
    <source>
        <strain evidence="2 3">81s02</strain>
    </source>
</reference>
<proteinExistence type="predicted"/>
<evidence type="ECO:0000313" key="3">
    <source>
        <dbReference type="Proteomes" id="UP001217083"/>
    </source>
</evidence>
<sequence>MNKTSILTDNASGSFAGYLYQFEQGLYSLLLLEDPKGYLSIENVDDVATHNQDGTVLFTLQAKHSISQNGSTFPDNGYGLWRTIEIWLDKISQGIFDEKTKFICATNKPIQKEALVVRIVNSNLDDAMSLIAEKKQSLLDKKQVNASQGESYKTADKILPIINRVLNSKGLFETLHSNLELRDEPNLKERILNKLLLSGNSLSELQKNNVYQALLGWIQEICLYKWRNGTIAVVKKEDLDQKYQSLINSPSIIKAIFRNKADIEVGNEEIEERKNELFVKQLQDIDHNGDVKRRLIKKAIEDYIRYEIEHTYIINQVGDFTKKDFDQFIGQCQEKWQDTFDTFITKELDDYSDEEMNSKAIDIYNYVMQKLEMNFQTDHSFNINNIYIKNGGFLKLSNIPEIGWHPNWEKLYKN</sequence>
<dbReference type="InterPro" id="IPR046913">
    <property type="entry name" value="ABC-3C_CTD7"/>
</dbReference>
<organism evidence="2 3">
    <name type="scientific">Flagellimonas okinawensis</name>
    <dbReference type="NCBI Taxonomy" id="3031324"/>
    <lineage>
        <taxon>Bacteria</taxon>
        <taxon>Pseudomonadati</taxon>
        <taxon>Bacteroidota</taxon>
        <taxon>Flavobacteriia</taxon>
        <taxon>Flavobacteriales</taxon>
        <taxon>Flavobacteriaceae</taxon>
        <taxon>Flagellimonas</taxon>
    </lineage>
</organism>
<dbReference type="RefSeq" id="WP_275649632.1">
    <property type="nucleotide sequence ID" value="NZ_JARFVA010000003.1"/>
</dbReference>
<protein>
    <recommendedName>
        <fullName evidence="1">ABC-three component systems C-terminal domain-containing protein</fullName>
    </recommendedName>
</protein>
<keyword evidence="3" id="KW-1185">Reference proteome</keyword>
<dbReference type="EMBL" id="JARFVA010000003">
    <property type="protein sequence ID" value="MDF0707657.1"/>
    <property type="molecule type" value="Genomic_DNA"/>
</dbReference>
<dbReference type="Proteomes" id="UP001217083">
    <property type="component" value="Unassembled WGS sequence"/>
</dbReference>
<name>A0ABT5XP32_9FLAO</name>
<gene>
    <name evidence="2" type="ORF">PY091_10555</name>
</gene>